<evidence type="ECO:0000256" key="1">
    <source>
        <dbReference type="SAM" id="MobiDB-lite"/>
    </source>
</evidence>
<feature type="compositionally biased region" description="Basic and acidic residues" evidence="1">
    <location>
        <begin position="16"/>
        <end position="37"/>
    </location>
</feature>
<name>D1A1X0_THECD</name>
<reference evidence="2 3" key="1">
    <citation type="journal article" date="2011" name="Stand. Genomic Sci.">
        <title>Complete genome sequence of Thermomonospora curvata type strain (B9).</title>
        <authorList>
            <person name="Chertkov O."/>
            <person name="Sikorski J."/>
            <person name="Nolan M."/>
            <person name="Lapidus A."/>
            <person name="Lucas S."/>
            <person name="Del Rio T.G."/>
            <person name="Tice H."/>
            <person name="Cheng J.F."/>
            <person name="Goodwin L."/>
            <person name="Pitluck S."/>
            <person name="Liolios K."/>
            <person name="Ivanova N."/>
            <person name="Mavromatis K."/>
            <person name="Mikhailova N."/>
            <person name="Ovchinnikova G."/>
            <person name="Pati A."/>
            <person name="Chen A."/>
            <person name="Palaniappan K."/>
            <person name="Djao O.D."/>
            <person name="Land M."/>
            <person name="Hauser L."/>
            <person name="Chang Y.J."/>
            <person name="Jeffries C.D."/>
            <person name="Brettin T."/>
            <person name="Han C."/>
            <person name="Detter J.C."/>
            <person name="Rohde M."/>
            <person name="Goker M."/>
            <person name="Woyke T."/>
            <person name="Bristow J."/>
            <person name="Eisen J.A."/>
            <person name="Markowitz V."/>
            <person name="Hugenholtz P."/>
            <person name="Klenk H.P."/>
            <person name="Kyrpides N.C."/>
        </authorList>
    </citation>
    <scope>NUCLEOTIDE SEQUENCE [LARGE SCALE GENOMIC DNA]</scope>
    <source>
        <strain evidence="3">ATCC 19995 / DSM 43183 / JCM 3096 / KCTC 9072 / NBRC 15933 / NCIMB 10081 / Henssen B9</strain>
    </source>
</reference>
<evidence type="ECO:0000313" key="3">
    <source>
        <dbReference type="Proteomes" id="UP000001918"/>
    </source>
</evidence>
<evidence type="ECO:0000313" key="2">
    <source>
        <dbReference type="EMBL" id="ACY97808.1"/>
    </source>
</evidence>
<protein>
    <submittedName>
        <fullName evidence="2">Uncharacterized protein</fullName>
    </submittedName>
</protein>
<dbReference type="EMBL" id="CP001738">
    <property type="protein sequence ID" value="ACY97808.1"/>
    <property type="molecule type" value="Genomic_DNA"/>
</dbReference>
<dbReference type="KEGG" id="tcu:Tcur_2242"/>
<proteinExistence type="predicted"/>
<feature type="region of interest" description="Disordered" evidence="1">
    <location>
        <begin position="1"/>
        <end position="37"/>
    </location>
</feature>
<keyword evidence="3" id="KW-1185">Reference proteome</keyword>
<dbReference type="HOGENOM" id="CLU_3349762_0_0_11"/>
<dbReference type="AlphaFoldDB" id="D1A1X0"/>
<dbReference type="Proteomes" id="UP000001918">
    <property type="component" value="Chromosome"/>
</dbReference>
<sequence>MLTPFVSTAAGRARKPAGERRDGRGVPVVRPDRPASR</sequence>
<gene>
    <name evidence="2" type="ordered locus">Tcur_2242</name>
</gene>
<accession>D1A1X0</accession>
<organism evidence="2 3">
    <name type="scientific">Thermomonospora curvata (strain ATCC 19995 / DSM 43183 / JCM 3096 / KCTC 9072 / NBRC 15933 / NCIMB 10081 / Henssen B9)</name>
    <dbReference type="NCBI Taxonomy" id="471852"/>
    <lineage>
        <taxon>Bacteria</taxon>
        <taxon>Bacillati</taxon>
        <taxon>Actinomycetota</taxon>
        <taxon>Actinomycetes</taxon>
        <taxon>Streptosporangiales</taxon>
        <taxon>Thermomonosporaceae</taxon>
        <taxon>Thermomonospora</taxon>
    </lineage>
</organism>